<dbReference type="EMBL" id="JAULSW010000003">
    <property type="protein sequence ID" value="KAK3387520.1"/>
    <property type="molecule type" value="Genomic_DNA"/>
</dbReference>
<comment type="caution">
    <text evidence="2">The sequence shown here is derived from an EMBL/GenBank/DDBJ whole genome shotgun (WGS) entry which is preliminary data.</text>
</comment>
<reference evidence="2" key="1">
    <citation type="journal article" date="2023" name="Mol. Phylogenet. Evol.">
        <title>Genome-scale phylogeny and comparative genomics of the fungal order Sordariales.</title>
        <authorList>
            <person name="Hensen N."/>
            <person name="Bonometti L."/>
            <person name="Westerberg I."/>
            <person name="Brannstrom I.O."/>
            <person name="Guillou S."/>
            <person name="Cros-Aarteil S."/>
            <person name="Calhoun S."/>
            <person name="Haridas S."/>
            <person name="Kuo A."/>
            <person name="Mondo S."/>
            <person name="Pangilinan J."/>
            <person name="Riley R."/>
            <person name="LaButti K."/>
            <person name="Andreopoulos B."/>
            <person name="Lipzen A."/>
            <person name="Chen C."/>
            <person name="Yan M."/>
            <person name="Daum C."/>
            <person name="Ng V."/>
            <person name="Clum A."/>
            <person name="Steindorff A."/>
            <person name="Ohm R.A."/>
            <person name="Martin F."/>
            <person name="Silar P."/>
            <person name="Natvig D.O."/>
            <person name="Lalanne C."/>
            <person name="Gautier V."/>
            <person name="Ament-Velasquez S.L."/>
            <person name="Kruys A."/>
            <person name="Hutchinson M.I."/>
            <person name="Powell A.J."/>
            <person name="Barry K."/>
            <person name="Miller A.N."/>
            <person name="Grigoriev I.V."/>
            <person name="Debuchy R."/>
            <person name="Gladieux P."/>
            <person name="Hiltunen Thoren M."/>
            <person name="Johannesson H."/>
        </authorList>
    </citation>
    <scope>NUCLEOTIDE SEQUENCE</scope>
    <source>
        <strain evidence="2">CBS 232.78</strain>
    </source>
</reference>
<accession>A0AAE0U1V1</accession>
<evidence type="ECO:0000256" key="1">
    <source>
        <dbReference type="SAM" id="SignalP"/>
    </source>
</evidence>
<dbReference type="Proteomes" id="UP001285441">
    <property type="component" value="Unassembled WGS sequence"/>
</dbReference>
<keyword evidence="1" id="KW-0732">Signal</keyword>
<evidence type="ECO:0000313" key="2">
    <source>
        <dbReference type="EMBL" id="KAK3387520.1"/>
    </source>
</evidence>
<name>A0AAE0U1V1_9PEZI</name>
<proteinExistence type="predicted"/>
<protein>
    <recommendedName>
        <fullName evidence="4">Extracellular membrane protein CFEM domain-containing protein</fullName>
    </recommendedName>
</protein>
<feature type="chain" id="PRO_5042229216" description="Extracellular membrane protein CFEM domain-containing protein" evidence="1">
    <location>
        <begin position="25"/>
        <end position="187"/>
    </location>
</feature>
<evidence type="ECO:0008006" key="4">
    <source>
        <dbReference type="Google" id="ProtNLM"/>
    </source>
</evidence>
<keyword evidence="3" id="KW-1185">Reference proteome</keyword>
<feature type="signal peptide" evidence="1">
    <location>
        <begin position="1"/>
        <end position="24"/>
    </location>
</feature>
<organism evidence="2 3">
    <name type="scientific">Podospora didyma</name>
    <dbReference type="NCBI Taxonomy" id="330526"/>
    <lineage>
        <taxon>Eukaryota</taxon>
        <taxon>Fungi</taxon>
        <taxon>Dikarya</taxon>
        <taxon>Ascomycota</taxon>
        <taxon>Pezizomycotina</taxon>
        <taxon>Sordariomycetes</taxon>
        <taxon>Sordariomycetidae</taxon>
        <taxon>Sordariales</taxon>
        <taxon>Podosporaceae</taxon>
        <taxon>Podospora</taxon>
    </lineage>
</organism>
<reference evidence="2" key="2">
    <citation type="submission" date="2023-06" db="EMBL/GenBank/DDBJ databases">
        <authorList>
            <consortium name="Lawrence Berkeley National Laboratory"/>
            <person name="Haridas S."/>
            <person name="Hensen N."/>
            <person name="Bonometti L."/>
            <person name="Westerberg I."/>
            <person name="Brannstrom I.O."/>
            <person name="Guillou S."/>
            <person name="Cros-Aarteil S."/>
            <person name="Calhoun S."/>
            <person name="Kuo A."/>
            <person name="Mondo S."/>
            <person name="Pangilinan J."/>
            <person name="Riley R."/>
            <person name="LaButti K."/>
            <person name="Andreopoulos B."/>
            <person name="Lipzen A."/>
            <person name="Chen C."/>
            <person name="Yanf M."/>
            <person name="Daum C."/>
            <person name="Ng V."/>
            <person name="Clum A."/>
            <person name="Steindorff A."/>
            <person name="Ohm R."/>
            <person name="Martin F."/>
            <person name="Silar P."/>
            <person name="Natvig D."/>
            <person name="Lalanne C."/>
            <person name="Gautier V."/>
            <person name="Ament-velasquez S.L."/>
            <person name="Kruys A."/>
            <person name="Hutchinson M.I."/>
            <person name="Powell A.J."/>
            <person name="Barry K."/>
            <person name="Miller A.N."/>
            <person name="Grigoriev I.V."/>
            <person name="Debuchy R."/>
            <person name="Gladieux P."/>
            <person name="Thoren M.H."/>
            <person name="Johannesson H."/>
        </authorList>
    </citation>
    <scope>NUCLEOTIDE SEQUENCE</scope>
    <source>
        <strain evidence="2">CBS 232.78</strain>
    </source>
</reference>
<evidence type="ECO:0000313" key="3">
    <source>
        <dbReference type="Proteomes" id="UP001285441"/>
    </source>
</evidence>
<gene>
    <name evidence="2" type="ORF">B0H63DRAFT_521572</name>
</gene>
<sequence>MQSPIITFFYLSVTLTSLPGITTASPITQLNKLPAAITTINTALLLTPTPTTRPPILIPTPSPSTTPLADLEASWTTVPMAVLRQGNPFCWNQAAPQQGIGNHCVCKNGVTIENIPYTDAHGRTKGVEEYQPLCKFLTWAVGGVGVFCSFASKKPGDFMGLVTGFLQAVFPARTQIEVGIAEKGDSV</sequence>
<dbReference type="AlphaFoldDB" id="A0AAE0U1V1"/>